<evidence type="ECO:0000256" key="2">
    <source>
        <dbReference type="ARBA" id="ARBA00022475"/>
    </source>
</evidence>
<keyword evidence="4 6" id="KW-1133">Transmembrane helix</keyword>
<gene>
    <name evidence="8" type="ORF">HOP61_13490</name>
</gene>
<evidence type="ECO:0000313" key="8">
    <source>
        <dbReference type="EMBL" id="MCE8052318.1"/>
    </source>
</evidence>
<dbReference type="EMBL" id="JABFTS010000005">
    <property type="protein sequence ID" value="MCE8052318.1"/>
    <property type="molecule type" value="Genomic_DNA"/>
</dbReference>
<dbReference type="Pfam" id="PF00482">
    <property type="entry name" value="T2SSF"/>
    <property type="match status" value="1"/>
</dbReference>
<evidence type="ECO:0000256" key="6">
    <source>
        <dbReference type="SAM" id="Phobius"/>
    </source>
</evidence>
<reference evidence="8" key="2">
    <citation type="journal article" date="2021" name="Front. Microbiol.">
        <title>Aerobic Denitrification and Heterotrophic Sulfur Oxidation in the Genus Halomonas Revealed by Six Novel Species Characterizations and Genome-Based Analysis.</title>
        <authorList>
            <person name="Wang L."/>
            <person name="Shao Z."/>
        </authorList>
    </citation>
    <scope>NUCLEOTIDE SEQUENCE</scope>
    <source>
        <strain evidence="8">MCCC 1A05776</strain>
    </source>
</reference>
<evidence type="ECO:0000256" key="1">
    <source>
        <dbReference type="ARBA" id="ARBA00004651"/>
    </source>
</evidence>
<evidence type="ECO:0000256" key="4">
    <source>
        <dbReference type="ARBA" id="ARBA00022989"/>
    </source>
</evidence>
<dbReference type="PANTHER" id="PTHR35007">
    <property type="entry name" value="INTEGRAL MEMBRANE PROTEIN-RELATED"/>
    <property type="match status" value="1"/>
</dbReference>
<evidence type="ECO:0000256" key="5">
    <source>
        <dbReference type="ARBA" id="ARBA00023136"/>
    </source>
</evidence>
<feature type="transmembrane region" description="Helical" evidence="6">
    <location>
        <begin position="296"/>
        <end position="324"/>
    </location>
</feature>
<name>A0AAW4YV52_9GAMM</name>
<organism evidence="8 9">
    <name type="scientific">Billgrantia desiderata</name>
    <dbReference type="NCBI Taxonomy" id="52021"/>
    <lineage>
        <taxon>Bacteria</taxon>
        <taxon>Pseudomonadati</taxon>
        <taxon>Pseudomonadota</taxon>
        <taxon>Gammaproteobacteria</taxon>
        <taxon>Oceanospirillales</taxon>
        <taxon>Halomonadaceae</taxon>
        <taxon>Billgrantia</taxon>
    </lineage>
</organism>
<sequence length="326" mass="35530">MNVSTAWLESVSGLLQDPQAMQLGFAALLGMAVFSLMVALVLLVMGLSDPLRHRLKHLEASAEAPGGRGKTEEGGLVQWLGPMGEKLIPEKGEVRSRIAMELRHAGKRSPSAVSLFYGIRLLLTVVPPLLVLLLVIPFVRLPPAVAVLLLIIPAIVGYLLPRFWLERAIRQRTQQLRRGLPDALDLLVVCSEAGLGLGAAIQRVARDLEVSHPELADELHLFGMQTRAGMDNKTALRDLEERTGVDDIRGLVTTLLQSMRFGTSIAMTLRLFAVELRDRRTQEAEEKAAKVSTKMLFPLIFCVFPSFFVVALGPPLLGAAAALAGR</sequence>
<dbReference type="AlphaFoldDB" id="A0AAW4YV52"/>
<comment type="subcellular location">
    <subcellularLocation>
        <location evidence="1">Cell membrane</location>
        <topology evidence="1">Multi-pass membrane protein</topology>
    </subcellularLocation>
</comment>
<proteinExistence type="predicted"/>
<evidence type="ECO:0000256" key="3">
    <source>
        <dbReference type="ARBA" id="ARBA00022692"/>
    </source>
</evidence>
<dbReference type="Proteomes" id="UP001320178">
    <property type="component" value="Unassembled WGS sequence"/>
</dbReference>
<dbReference type="GO" id="GO:0005886">
    <property type="term" value="C:plasma membrane"/>
    <property type="evidence" value="ECO:0007669"/>
    <property type="project" value="UniProtKB-SubCell"/>
</dbReference>
<comment type="caution">
    <text evidence="8">The sequence shown here is derived from an EMBL/GenBank/DDBJ whole genome shotgun (WGS) entry which is preliminary data.</text>
</comment>
<dbReference type="RefSeq" id="WP_103969202.1">
    <property type="nucleotide sequence ID" value="NZ_FNVC01000011.1"/>
</dbReference>
<dbReference type="PANTHER" id="PTHR35007:SF2">
    <property type="entry name" value="PILUS ASSEMBLE PROTEIN"/>
    <property type="match status" value="1"/>
</dbReference>
<evidence type="ECO:0000259" key="7">
    <source>
        <dbReference type="Pfam" id="PF00482"/>
    </source>
</evidence>
<dbReference type="InterPro" id="IPR018076">
    <property type="entry name" value="T2SS_GspF_dom"/>
</dbReference>
<reference evidence="8" key="1">
    <citation type="submission" date="2020-05" db="EMBL/GenBank/DDBJ databases">
        <authorList>
            <person name="Wang L."/>
            <person name="Shao Z."/>
        </authorList>
    </citation>
    <scope>NUCLEOTIDE SEQUENCE</scope>
    <source>
        <strain evidence="8">MCCC 1A05776</strain>
    </source>
</reference>
<feature type="transmembrane region" description="Helical" evidence="6">
    <location>
        <begin position="20"/>
        <end position="47"/>
    </location>
</feature>
<feature type="domain" description="Type II secretion system protein GspF" evidence="7">
    <location>
        <begin position="184"/>
        <end position="312"/>
    </location>
</feature>
<feature type="transmembrane region" description="Helical" evidence="6">
    <location>
        <begin position="145"/>
        <end position="165"/>
    </location>
</feature>
<keyword evidence="3 6" id="KW-0812">Transmembrane</keyword>
<keyword evidence="2" id="KW-1003">Cell membrane</keyword>
<protein>
    <submittedName>
        <fullName evidence="8">Type II secretion system F family protein</fullName>
    </submittedName>
</protein>
<feature type="transmembrane region" description="Helical" evidence="6">
    <location>
        <begin position="117"/>
        <end position="139"/>
    </location>
</feature>
<evidence type="ECO:0000313" key="9">
    <source>
        <dbReference type="Proteomes" id="UP001320178"/>
    </source>
</evidence>
<keyword evidence="5 6" id="KW-0472">Membrane</keyword>
<accession>A0AAW4YV52</accession>